<dbReference type="OrthoDB" id="9807874at2"/>
<reference evidence="9 10" key="1">
    <citation type="submission" date="2018-06" db="EMBL/GenBank/DDBJ databases">
        <title>Streptacidiphilus pinicola sp. nov., isolated from pine grove soil.</title>
        <authorList>
            <person name="Roh S.G."/>
            <person name="Park S."/>
            <person name="Kim M.-K."/>
            <person name="Yun B.-R."/>
            <person name="Park J."/>
            <person name="Kim M.J."/>
            <person name="Kim Y.S."/>
            <person name="Kim S.B."/>
        </authorList>
    </citation>
    <scope>NUCLEOTIDE SEQUENCE [LARGE SCALE GENOMIC DNA]</scope>
    <source>
        <strain evidence="9 10">MMS16-CNU450</strain>
    </source>
</reference>
<feature type="transmembrane region" description="Helical" evidence="7">
    <location>
        <begin position="265"/>
        <end position="285"/>
    </location>
</feature>
<protein>
    <submittedName>
        <fullName evidence="9">Rhomboid family intramembrane serine protease</fullName>
    </submittedName>
</protein>
<comment type="subcellular location">
    <subcellularLocation>
        <location evidence="1">Membrane</location>
        <topology evidence="1">Multi-pass membrane protein</topology>
    </subcellularLocation>
</comment>
<feature type="domain" description="Peptidase S54 rhomboid" evidence="8">
    <location>
        <begin position="115"/>
        <end position="248"/>
    </location>
</feature>
<accession>A0A2X0IJT1</accession>
<dbReference type="InterPro" id="IPR050925">
    <property type="entry name" value="Rhomboid_protease_S54"/>
</dbReference>
<dbReference type="AlphaFoldDB" id="A0A2X0IJT1"/>
<evidence type="ECO:0000256" key="3">
    <source>
        <dbReference type="ARBA" id="ARBA00022692"/>
    </source>
</evidence>
<dbReference type="GO" id="GO:0016020">
    <property type="term" value="C:membrane"/>
    <property type="evidence" value="ECO:0007669"/>
    <property type="project" value="UniProtKB-SubCell"/>
</dbReference>
<evidence type="ECO:0000313" key="10">
    <source>
        <dbReference type="Proteomes" id="UP000248889"/>
    </source>
</evidence>
<gene>
    <name evidence="9" type="ORF">DN069_14400</name>
</gene>
<dbReference type="GO" id="GO:0004252">
    <property type="term" value="F:serine-type endopeptidase activity"/>
    <property type="evidence" value="ECO:0007669"/>
    <property type="project" value="InterPro"/>
</dbReference>
<evidence type="ECO:0000256" key="7">
    <source>
        <dbReference type="SAM" id="Phobius"/>
    </source>
</evidence>
<evidence type="ECO:0000313" key="9">
    <source>
        <dbReference type="EMBL" id="RAG84907.1"/>
    </source>
</evidence>
<keyword evidence="4" id="KW-0378">Hydrolase</keyword>
<comment type="caution">
    <text evidence="9">The sequence shown here is derived from an EMBL/GenBank/DDBJ whole genome shotgun (WGS) entry which is preliminary data.</text>
</comment>
<keyword evidence="9" id="KW-0645">Protease</keyword>
<dbReference type="PANTHER" id="PTHR43731">
    <property type="entry name" value="RHOMBOID PROTEASE"/>
    <property type="match status" value="1"/>
</dbReference>
<keyword evidence="10" id="KW-1185">Reference proteome</keyword>
<comment type="similarity">
    <text evidence="2">Belongs to the peptidase S54 family.</text>
</comment>
<keyword evidence="6 7" id="KW-0472">Membrane</keyword>
<dbReference type="RefSeq" id="WP_111501367.1">
    <property type="nucleotide sequence ID" value="NZ_QKYN01000055.1"/>
</dbReference>
<name>A0A2X0IJT1_9ACTN</name>
<feature type="transmembrane region" description="Helical" evidence="7">
    <location>
        <begin position="235"/>
        <end position="253"/>
    </location>
</feature>
<dbReference type="SUPFAM" id="SSF144091">
    <property type="entry name" value="Rhomboid-like"/>
    <property type="match status" value="1"/>
</dbReference>
<keyword evidence="5 7" id="KW-1133">Transmembrane helix</keyword>
<keyword evidence="3 7" id="KW-0812">Transmembrane</keyword>
<evidence type="ECO:0000259" key="8">
    <source>
        <dbReference type="Pfam" id="PF01694"/>
    </source>
</evidence>
<dbReference type="Gene3D" id="1.20.1540.10">
    <property type="entry name" value="Rhomboid-like"/>
    <property type="match status" value="1"/>
</dbReference>
<dbReference type="EMBL" id="QKYN01000055">
    <property type="protein sequence ID" value="RAG84907.1"/>
    <property type="molecule type" value="Genomic_DNA"/>
</dbReference>
<dbReference type="GO" id="GO:0006508">
    <property type="term" value="P:proteolysis"/>
    <property type="evidence" value="ECO:0007669"/>
    <property type="project" value="UniProtKB-KW"/>
</dbReference>
<evidence type="ECO:0000256" key="6">
    <source>
        <dbReference type="ARBA" id="ARBA00023136"/>
    </source>
</evidence>
<feature type="transmembrane region" description="Helical" evidence="7">
    <location>
        <begin position="184"/>
        <end position="202"/>
    </location>
</feature>
<evidence type="ECO:0000256" key="1">
    <source>
        <dbReference type="ARBA" id="ARBA00004141"/>
    </source>
</evidence>
<evidence type="ECO:0000256" key="4">
    <source>
        <dbReference type="ARBA" id="ARBA00022801"/>
    </source>
</evidence>
<dbReference type="Proteomes" id="UP000248889">
    <property type="component" value="Unassembled WGS sequence"/>
</dbReference>
<evidence type="ECO:0000256" key="5">
    <source>
        <dbReference type="ARBA" id="ARBA00022989"/>
    </source>
</evidence>
<dbReference type="InterPro" id="IPR035952">
    <property type="entry name" value="Rhomboid-like_sf"/>
</dbReference>
<feature type="transmembrane region" description="Helical" evidence="7">
    <location>
        <begin position="160"/>
        <end position="178"/>
    </location>
</feature>
<dbReference type="PANTHER" id="PTHR43731:SF14">
    <property type="entry name" value="PRESENILIN-ASSOCIATED RHOMBOID-LIKE PROTEIN, MITOCHONDRIAL"/>
    <property type="match status" value="1"/>
</dbReference>
<feature type="transmembrane region" description="Helical" evidence="7">
    <location>
        <begin position="209"/>
        <end position="229"/>
    </location>
</feature>
<dbReference type="InterPro" id="IPR022764">
    <property type="entry name" value="Peptidase_S54_rhomboid_dom"/>
</dbReference>
<organism evidence="9 10">
    <name type="scientific">Streptacidiphilus pinicola</name>
    <dbReference type="NCBI Taxonomy" id="2219663"/>
    <lineage>
        <taxon>Bacteria</taxon>
        <taxon>Bacillati</taxon>
        <taxon>Actinomycetota</taxon>
        <taxon>Actinomycetes</taxon>
        <taxon>Kitasatosporales</taxon>
        <taxon>Streptomycetaceae</taxon>
        <taxon>Streptacidiphilus</taxon>
    </lineage>
</organism>
<feature type="transmembrane region" description="Helical" evidence="7">
    <location>
        <begin position="81"/>
        <end position="102"/>
    </location>
</feature>
<sequence length="287" mass="30152">MTDCYRHPGRETGVRCTRCERPVCPECRVDAAVGFQCLECVHGAAAVPPPRVAPPRTAPQRPGRTDYGGPARADGALVTRWLIGANLVVWLLAFAGGDGFFYRLVMQGDAVAASGQWYRMITSVFLHEPSGFGILHIAMNMWSLWILGPYVESAVGRLRYLVLYLLSGLGGSALLMLVNPVLVVAGASGAIFGLLGAVVIIHRHRGFSLGPILAVLVVNLVATFSLGFIAWQAHIGGLVVGALLAAGFVHAPATPAKRRDTVQAAAVALVAALVAGVSLYAAVHIGA</sequence>
<proteinExistence type="inferred from homology"/>
<dbReference type="Pfam" id="PF01694">
    <property type="entry name" value="Rhomboid"/>
    <property type="match status" value="1"/>
</dbReference>
<evidence type="ECO:0000256" key="2">
    <source>
        <dbReference type="ARBA" id="ARBA00009045"/>
    </source>
</evidence>
<feature type="transmembrane region" description="Helical" evidence="7">
    <location>
        <begin position="130"/>
        <end position="148"/>
    </location>
</feature>